<gene>
    <name evidence="12" type="ORF">OS493_015120</name>
</gene>
<feature type="transmembrane region" description="Helical" evidence="10">
    <location>
        <begin position="188"/>
        <end position="210"/>
    </location>
</feature>
<dbReference type="InterPro" id="IPR017452">
    <property type="entry name" value="GPCR_Rhodpsn_7TM"/>
</dbReference>
<accession>A0A9W9ZPJ3</accession>
<feature type="transmembrane region" description="Helical" evidence="10">
    <location>
        <begin position="61"/>
        <end position="80"/>
    </location>
</feature>
<keyword evidence="13" id="KW-1185">Reference proteome</keyword>
<proteinExistence type="inferred from homology"/>
<comment type="similarity">
    <text evidence="9">Belongs to the G-protein coupled receptor 1 family.</text>
</comment>
<keyword evidence="5 9" id="KW-0297">G-protein coupled receptor</keyword>
<feature type="domain" description="G-protein coupled receptors family 1 profile" evidence="11">
    <location>
        <begin position="40"/>
        <end position="298"/>
    </location>
</feature>
<reference evidence="12" key="1">
    <citation type="submission" date="2023-01" db="EMBL/GenBank/DDBJ databases">
        <title>Genome assembly of the deep-sea coral Lophelia pertusa.</title>
        <authorList>
            <person name="Herrera S."/>
            <person name="Cordes E."/>
        </authorList>
    </citation>
    <scope>NUCLEOTIDE SEQUENCE</scope>
    <source>
        <strain evidence="12">USNM1676648</strain>
        <tissue evidence="12">Polyp</tissue>
    </source>
</reference>
<dbReference type="Gene3D" id="1.20.1070.10">
    <property type="entry name" value="Rhodopsin 7-helix transmembrane proteins"/>
    <property type="match status" value="1"/>
</dbReference>
<keyword evidence="6 10" id="KW-0472">Membrane</keyword>
<dbReference type="OrthoDB" id="10044919at2759"/>
<keyword evidence="7 9" id="KW-0675">Receptor</keyword>
<protein>
    <recommendedName>
        <fullName evidence="11">G-protein coupled receptors family 1 profile domain-containing protein</fullName>
    </recommendedName>
</protein>
<keyword evidence="8 9" id="KW-0807">Transducer</keyword>
<feature type="transmembrane region" description="Helical" evidence="10">
    <location>
        <begin position="27"/>
        <end position="49"/>
    </location>
</feature>
<dbReference type="PROSITE" id="PS00237">
    <property type="entry name" value="G_PROTEIN_RECEP_F1_1"/>
    <property type="match status" value="1"/>
</dbReference>
<dbReference type="SMART" id="SM01381">
    <property type="entry name" value="7TM_GPCR_Srsx"/>
    <property type="match status" value="1"/>
</dbReference>
<dbReference type="Proteomes" id="UP001163046">
    <property type="component" value="Unassembled WGS sequence"/>
</dbReference>
<name>A0A9W9ZPJ3_9CNID</name>
<dbReference type="AlphaFoldDB" id="A0A9W9ZPJ3"/>
<feature type="transmembrane region" description="Helical" evidence="10">
    <location>
        <begin position="279"/>
        <end position="301"/>
    </location>
</feature>
<evidence type="ECO:0000313" key="12">
    <source>
        <dbReference type="EMBL" id="KAJ7385546.1"/>
    </source>
</evidence>
<comment type="caution">
    <text evidence="12">The sequence shown here is derived from an EMBL/GenBank/DDBJ whole genome shotgun (WGS) entry which is preliminary data.</text>
</comment>
<feature type="transmembrane region" description="Helical" evidence="10">
    <location>
        <begin position="247"/>
        <end position="267"/>
    </location>
</feature>
<keyword evidence="2" id="KW-1003">Cell membrane</keyword>
<evidence type="ECO:0000256" key="8">
    <source>
        <dbReference type="ARBA" id="ARBA00023224"/>
    </source>
</evidence>
<organism evidence="12 13">
    <name type="scientific">Desmophyllum pertusum</name>
    <dbReference type="NCBI Taxonomy" id="174260"/>
    <lineage>
        <taxon>Eukaryota</taxon>
        <taxon>Metazoa</taxon>
        <taxon>Cnidaria</taxon>
        <taxon>Anthozoa</taxon>
        <taxon>Hexacorallia</taxon>
        <taxon>Scleractinia</taxon>
        <taxon>Caryophylliina</taxon>
        <taxon>Caryophylliidae</taxon>
        <taxon>Desmophyllum</taxon>
    </lineage>
</organism>
<keyword evidence="4 10" id="KW-1133">Transmembrane helix</keyword>
<evidence type="ECO:0000256" key="2">
    <source>
        <dbReference type="ARBA" id="ARBA00022475"/>
    </source>
</evidence>
<evidence type="ECO:0000313" key="13">
    <source>
        <dbReference type="Proteomes" id="UP001163046"/>
    </source>
</evidence>
<dbReference type="GO" id="GO:0005886">
    <property type="term" value="C:plasma membrane"/>
    <property type="evidence" value="ECO:0007669"/>
    <property type="project" value="UniProtKB-SubCell"/>
</dbReference>
<dbReference type="InterPro" id="IPR000276">
    <property type="entry name" value="GPCR_Rhodpsn"/>
</dbReference>
<comment type="subcellular location">
    <subcellularLocation>
        <location evidence="1">Cell membrane</location>
        <topology evidence="1">Multi-pass membrane protein</topology>
    </subcellularLocation>
</comment>
<feature type="transmembrane region" description="Helical" evidence="10">
    <location>
        <begin position="139"/>
        <end position="160"/>
    </location>
</feature>
<dbReference type="EMBL" id="MU825880">
    <property type="protein sequence ID" value="KAJ7385546.1"/>
    <property type="molecule type" value="Genomic_DNA"/>
</dbReference>
<dbReference type="PROSITE" id="PS50262">
    <property type="entry name" value="G_PROTEIN_RECEP_F1_2"/>
    <property type="match status" value="1"/>
</dbReference>
<evidence type="ECO:0000256" key="6">
    <source>
        <dbReference type="ARBA" id="ARBA00023136"/>
    </source>
</evidence>
<evidence type="ECO:0000256" key="4">
    <source>
        <dbReference type="ARBA" id="ARBA00022989"/>
    </source>
</evidence>
<dbReference type="Pfam" id="PF00001">
    <property type="entry name" value="7tm_1"/>
    <property type="match status" value="1"/>
</dbReference>
<dbReference type="CDD" id="cd00637">
    <property type="entry name" value="7tm_classA_rhodopsin-like"/>
    <property type="match status" value="1"/>
</dbReference>
<dbReference type="SUPFAM" id="SSF81321">
    <property type="entry name" value="Family A G protein-coupled receptor-like"/>
    <property type="match status" value="1"/>
</dbReference>
<evidence type="ECO:0000256" key="9">
    <source>
        <dbReference type="RuleBase" id="RU000688"/>
    </source>
</evidence>
<evidence type="ECO:0000256" key="7">
    <source>
        <dbReference type="ARBA" id="ARBA00023170"/>
    </source>
</evidence>
<evidence type="ECO:0000256" key="5">
    <source>
        <dbReference type="ARBA" id="ARBA00023040"/>
    </source>
</evidence>
<evidence type="ECO:0000259" key="11">
    <source>
        <dbReference type="PROSITE" id="PS50262"/>
    </source>
</evidence>
<sequence>MDGNISEALHFPNTLTNRSMSQVVADVGPLFVINLTALFGNTLLCIAFFKNNHLRSVTNIFVLTLAISDIIMSLASMPLSEGSLIAGEWIFGDVLCHFQGFLAHFLAFLSLQMMALTAVNRYFRVIKPDLYKKIFTPRYTTLMIISASLMSVGILASITFGQHGNLFVFHPGKTICVNSYRSMLRTQIYTIFSCVAFVFLPALVIIWCYAKVFTAIRRHFRRLASRKMSSTSINSLNTAEIVVTRTVFIIVVAFFICWIPCIVIDLMDIMRDDWFDRRVYLAYTYFAYTSSAINPVIYGIMNRSFREEYMKLLRCR</sequence>
<evidence type="ECO:0000256" key="10">
    <source>
        <dbReference type="SAM" id="Phobius"/>
    </source>
</evidence>
<dbReference type="PRINTS" id="PR00237">
    <property type="entry name" value="GPCRRHODOPSN"/>
</dbReference>
<evidence type="ECO:0000256" key="1">
    <source>
        <dbReference type="ARBA" id="ARBA00004651"/>
    </source>
</evidence>
<keyword evidence="3 9" id="KW-0812">Transmembrane</keyword>
<feature type="transmembrane region" description="Helical" evidence="10">
    <location>
        <begin position="100"/>
        <end position="119"/>
    </location>
</feature>
<dbReference type="GO" id="GO:0004930">
    <property type="term" value="F:G protein-coupled receptor activity"/>
    <property type="evidence" value="ECO:0007669"/>
    <property type="project" value="UniProtKB-KW"/>
</dbReference>
<dbReference type="PANTHER" id="PTHR22752">
    <property type="entry name" value="G PROTEIN-COUPLED RECEPTOR"/>
    <property type="match status" value="1"/>
</dbReference>
<evidence type="ECO:0000256" key="3">
    <source>
        <dbReference type="ARBA" id="ARBA00022692"/>
    </source>
</evidence>